<name>A0A8S3QJQ7_MYTED</name>
<dbReference type="Gene3D" id="2.120.10.30">
    <property type="entry name" value="TolB, C-terminal domain"/>
    <property type="match status" value="1"/>
</dbReference>
<protein>
    <submittedName>
        <fullName evidence="1">Uncharacterized protein</fullName>
    </submittedName>
</protein>
<gene>
    <name evidence="1" type="ORF">MEDL_11532</name>
</gene>
<dbReference type="SUPFAM" id="SSF63825">
    <property type="entry name" value="YWTD domain"/>
    <property type="match status" value="1"/>
</dbReference>
<organism evidence="1 2">
    <name type="scientific">Mytilus edulis</name>
    <name type="common">Blue mussel</name>
    <dbReference type="NCBI Taxonomy" id="6550"/>
    <lineage>
        <taxon>Eukaryota</taxon>
        <taxon>Metazoa</taxon>
        <taxon>Spiralia</taxon>
        <taxon>Lophotrochozoa</taxon>
        <taxon>Mollusca</taxon>
        <taxon>Bivalvia</taxon>
        <taxon>Autobranchia</taxon>
        <taxon>Pteriomorphia</taxon>
        <taxon>Mytilida</taxon>
        <taxon>Mytiloidea</taxon>
        <taxon>Mytilidae</taxon>
        <taxon>Mytilinae</taxon>
        <taxon>Mytilus</taxon>
    </lineage>
</organism>
<comment type="caution">
    <text evidence="1">The sequence shown here is derived from an EMBL/GenBank/DDBJ whole genome shotgun (WGS) entry which is preliminary data.</text>
</comment>
<sequence length="240" mass="27070">MNKDFLIADFNSNGLIVQNMDGTREDRFNLSSKPFNLTVIDKEHVGITYSDNNVSTDRIAIFNIITKVEEKFKKCTVTSEGIACNNDDVYVLSMDNRLEVMRKEGNIVHTISLPNIKRVSSLTIEDGKLFIGEPMFHARGSVVPSINCLDLDGKLIWEFNDEEGEISNPFSMALDGKGNVYVCDVYAHIVVVISPDGKHYRKLLSEVDGMQSPIGVIWNKQSDCLLVCNENDEIFFYDIE</sequence>
<dbReference type="EMBL" id="CAJPWZ010000566">
    <property type="protein sequence ID" value="CAG2196672.1"/>
    <property type="molecule type" value="Genomic_DNA"/>
</dbReference>
<dbReference type="OrthoDB" id="6069738at2759"/>
<dbReference type="AlphaFoldDB" id="A0A8S3QJQ7"/>
<dbReference type="InterPro" id="IPR011042">
    <property type="entry name" value="6-blade_b-propeller_TolB-like"/>
</dbReference>
<reference evidence="1" key="1">
    <citation type="submission" date="2021-03" db="EMBL/GenBank/DDBJ databases">
        <authorList>
            <person name="Bekaert M."/>
        </authorList>
    </citation>
    <scope>NUCLEOTIDE SEQUENCE</scope>
</reference>
<dbReference type="Proteomes" id="UP000683360">
    <property type="component" value="Unassembled WGS sequence"/>
</dbReference>
<proteinExistence type="predicted"/>
<evidence type="ECO:0000313" key="2">
    <source>
        <dbReference type="Proteomes" id="UP000683360"/>
    </source>
</evidence>
<evidence type="ECO:0000313" key="1">
    <source>
        <dbReference type="EMBL" id="CAG2196672.1"/>
    </source>
</evidence>
<accession>A0A8S3QJQ7</accession>
<keyword evidence="2" id="KW-1185">Reference proteome</keyword>